<organism evidence="1 2">
    <name type="scientific">Tepiditoga spiralis</name>
    <dbReference type="NCBI Taxonomy" id="2108365"/>
    <lineage>
        <taxon>Bacteria</taxon>
        <taxon>Thermotogati</taxon>
        <taxon>Thermotogota</taxon>
        <taxon>Thermotogae</taxon>
        <taxon>Petrotogales</taxon>
        <taxon>Petrotogaceae</taxon>
        <taxon>Tepiditoga</taxon>
    </lineage>
</organism>
<evidence type="ECO:0000313" key="2">
    <source>
        <dbReference type="Proteomes" id="UP000516361"/>
    </source>
</evidence>
<dbReference type="FunCoup" id="A0A7G1G6F1">
    <property type="interactions" value="36"/>
</dbReference>
<sequence>MIELSKLNNIKFIINCEQIEKIESRPDTTITMMNGHFYVVKESIEEVIEKVIKYKRSFYLQKGD</sequence>
<keyword evidence="2" id="KW-1185">Reference proteome</keyword>
<dbReference type="KEGG" id="ocy:OSSY52_22890"/>
<accession>A0A7G1G6F1</accession>
<keyword evidence="1" id="KW-0969">Cilium</keyword>
<dbReference type="AlphaFoldDB" id="A0A7G1G6F1"/>
<reference evidence="1 2" key="1">
    <citation type="submission" date="2018-06" db="EMBL/GenBank/DDBJ databases">
        <title>Genome sequencing of Oceanotoga sp. sy52.</title>
        <authorList>
            <person name="Mori K."/>
        </authorList>
    </citation>
    <scope>NUCLEOTIDE SEQUENCE [LARGE SCALE GENOMIC DNA]</scope>
    <source>
        <strain evidence="2">sy52</strain>
    </source>
</reference>
<keyword evidence="1" id="KW-0282">Flagellum</keyword>
<dbReference type="PANTHER" id="PTHR39185">
    <property type="entry name" value="SWARMING MOTILITY PROTEIN SWRD"/>
    <property type="match status" value="1"/>
</dbReference>
<keyword evidence="1" id="KW-0966">Cell projection</keyword>
<dbReference type="InterPro" id="IPR009384">
    <property type="entry name" value="SwrD-like"/>
</dbReference>
<dbReference type="Proteomes" id="UP000516361">
    <property type="component" value="Chromosome"/>
</dbReference>
<protein>
    <submittedName>
        <fullName evidence="1">Flagellar protein FlbD</fullName>
    </submittedName>
</protein>
<dbReference type="Pfam" id="PF06289">
    <property type="entry name" value="FlbD"/>
    <property type="match status" value="1"/>
</dbReference>
<evidence type="ECO:0000313" key="1">
    <source>
        <dbReference type="EMBL" id="BBE32148.1"/>
    </source>
</evidence>
<proteinExistence type="predicted"/>
<dbReference type="InParanoid" id="A0A7G1G6F1"/>
<dbReference type="EMBL" id="AP018712">
    <property type="protein sequence ID" value="BBE32148.1"/>
    <property type="molecule type" value="Genomic_DNA"/>
</dbReference>
<dbReference type="RefSeq" id="WP_190615000.1">
    <property type="nucleotide sequence ID" value="NZ_AP018712.1"/>
</dbReference>
<name>A0A7G1G6F1_9BACT</name>
<gene>
    <name evidence="1" type="ORF">OSSY52_22890</name>
</gene>
<dbReference type="PANTHER" id="PTHR39185:SF1">
    <property type="entry name" value="SWARMING MOTILITY PROTEIN SWRD"/>
    <property type="match status" value="1"/>
</dbReference>